<sequence>MVLAVPNGAPLWAVPNATNSTFAQMTVTSAHPVPQMVMVVRWIADKVIAKVCVKLEKVLLEWAND</sequence>
<evidence type="ECO:0000313" key="1">
    <source>
        <dbReference type="EMBL" id="KAJ1367540.1"/>
    </source>
</evidence>
<dbReference type="EMBL" id="JAHQIW010005944">
    <property type="protein sequence ID" value="KAJ1367540.1"/>
    <property type="molecule type" value="Genomic_DNA"/>
</dbReference>
<organism evidence="1 2">
    <name type="scientific">Parelaphostrongylus tenuis</name>
    <name type="common">Meningeal worm</name>
    <dbReference type="NCBI Taxonomy" id="148309"/>
    <lineage>
        <taxon>Eukaryota</taxon>
        <taxon>Metazoa</taxon>
        <taxon>Ecdysozoa</taxon>
        <taxon>Nematoda</taxon>
        <taxon>Chromadorea</taxon>
        <taxon>Rhabditida</taxon>
        <taxon>Rhabditina</taxon>
        <taxon>Rhabditomorpha</taxon>
        <taxon>Strongyloidea</taxon>
        <taxon>Metastrongylidae</taxon>
        <taxon>Parelaphostrongylus</taxon>
    </lineage>
</organism>
<proteinExistence type="predicted"/>
<gene>
    <name evidence="1" type="ORF">KIN20_028470</name>
</gene>
<dbReference type="AlphaFoldDB" id="A0AAD5R0T1"/>
<keyword evidence="2" id="KW-1185">Reference proteome</keyword>
<dbReference type="Proteomes" id="UP001196413">
    <property type="component" value="Unassembled WGS sequence"/>
</dbReference>
<evidence type="ECO:0000313" key="2">
    <source>
        <dbReference type="Proteomes" id="UP001196413"/>
    </source>
</evidence>
<comment type="caution">
    <text evidence="1">The sequence shown here is derived from an EMBL/GenBank/DDBJ whole genome shotgun (WGS) entry which is preliminary data.</text>
</comment>
<reference evidence="1" key="1">
    <citation type="submission" date="2021-06" db="EMBL/GenBank/DDBJ databases">
        <title>Parelaphostrongylus tenuis whole genome reference sequence.</title>
        <authorList>
            <person name="Garwood T.J."/>
            <person name="Larsen P.A."/>
            <person name="Fountain-Jones N.M."/>
            <person name="Garbe J.R."/>
            <person name="Macchietto M.G."/>
            <person name="Kania S.A."/>
            <person name="Gerhold R.W."/>
            <person name="Richards J.E."/>
            <person name="Wolf T.M."/>
        </authorList>
    </citation>
    <scope>NUCLEOTIDE SEQUENCE</scope>
    <source>
        <strain evidence="1">MNPRO001-30</strain>
        <tissue evidence="1">Meninges</tissue>
    </source>
</reference>
<accession>A0AAD5R0T1</accession>
<name>A0AAD5R0T1_PARTN</name>
<protein>
    <submittedName>
        <fullName evidence="1">Uncharacterized protein</fullName>
    </submittedName>
</protein>